<dbReference type="NCBIfam" id="TIGR00110">
    <property type="entry name" value="ilvD"/>
    <property type="match status" value="1"/>
</dbReference>
<dbReference type="EMBL" id="SMGK01000001">
    <property type="protein sequence ID" value="TCK75277.1"/>
    <property type="molecule type" value="Genomic_DNA"/>
</dbReference>
<keyword evidence="3 15" id="KW-0028">Amino-acid biosynthesis</keyword>
<comment type="similarity">
    <text evidence="2 15">Belongs to the IlvD/Edd family.</text>
</comment>
<evidence type="ECO:0000256" key="8">
    <source>
        <dbReference type="ARBA" id="ARBA00023014"/>
    </source>
</evidence>
<evidence type="ECO:0000256" key="13">
    <source>
        <dbReference type="ARBA" id="ARBA00029437"/>
    </source>
</evidence>
<accession>A0A4R1LCE8</accession>
<keyword evidence="4 15" id="KW-0001">2Fe-2S</keyword>
<dbReference type="RefSeq" id="WP_243647977.1">
    <property type="nucleotide sequence ID" value="NZ_SMGK01000001.1"/>
</dbReference>
<dbReference type="NCBIfam" id="NF002068">
    <property type="entry name" value="PRK00911.1"/>
    <property type="match status" value="1"/>
</dbReference>
<dbReference type="GO" id="GO:0051537">
    <property type="term" value="F:2 iron, 2 sulfur cluster binding"/>
    <property type="evidence" value="ECO:0007669"/>
    <property type="project" value="UniProtKB-UniRule"/>
</dbReference>
<feature type="binding site" evidence="15">
    <location>
        <position position="454"/>
    </location>
    <ligand>
        <name>Mg(2+)</name>
        <dbReference type="ChEBI" id="CHEBI:18420"/>
    </ligand>
</feature>
<comment type="pathway">
    <text evidence="13 15">Amino-acid biosynthesis; L-isoleucine biosynthesis; L-isoleucine from 2-oxobutanoate: step 3/4.</text>
</comment>
<evidence type="ECO:0000256" key="14">
    <source>
        <dbReference type="ARBA" id="ARBA00029490"/>
    </source>
</evidence>
<evidence type="ECO:0000313" key="19">
    <source>
        <dbReference type="EMBL" id="TCK75277.1"/>
    </source>
</evidence>
<organism evidence="19 20">
    <name type="scientific">Acidipila rosea</name>
    <dbReference type="NCBI Taxonomy" id="768535"/>
    <lineage>
        <taxon>Bacteria</taxon>
        <taxon>Pseudomonadati</taxon>
        <taxon>Acidobacteriota</taxon>
        <taxon>Terriglobia</taxon>
        <taxon>Terriglobales</taxon>
        <taxon>Acidobacteriaceae</taxon>
        <taxon>Acidipila</taxon>
    </lineage>
</organism>
<dbReference type="Gene3D" id="3.50.30.80">
    <property type="entry name" value="IlvD/EDD C-terminal domain-like"/>
    <property type="match status" value="1"/>
</dbReference>
<evidence type="ECO:0000256" key="15">
    <source>
        <dbReference type="HAMAP-Rule" id="MF_00012"/>
    </source>
</evidence>
<dbReference type="HAMAP" id="MF_00012">
    <property type="entry name" value="IlvD"/>
    <property type="match status" value="1"/>
</dbReference>
<comment type="function">
    <text evidence="15">Functions in the biosynthesis of branched-chain amino acids. Catalyzes the dehydration of (2R,3R)-2,3-dihydroxy-3-methylpentanoate (2,3-dihydroxy-3-methylvalerate) into 2-oxo-3-methylpentanoate (2-oxo-3-methylvalerate) and of (2R)-2,3-dihydroxy-3-methylbutanoate (2,3-dihydroxyisovalerate) into 2-oxo-3-methylbutanoate (2-oxoisovalerate), the penultimate precursor to L-isoleucine and L-valine, respectively.</text>
</comment>
<reference evidence="19 20" key="1">
    <citation type="submission" date="2019-03" db="EMBL/GenBank/DDBJ databases">
        <title>Genomic Encyclopedia of Type Strains, Phase IV (KMG-IV): sequencing the most valuable type-strain genomes for metagenomic binning, comparative biology and taxonomic classification.</title>
        <authorList>
            <person name="Goeker M."/>
        </authorList>
    </citation>
    <scope>NUCLEOTIDE SEQUENCE [LARGE SCALE GENOMIC DNA]</scope>
    <source>
        <strain evidence="19 20">DSM 103428</strain>
    </source>
</reference>
<feature type="binding site" evidence="15">
    <location>
        <position position="59"/>
    </location>
    <ligand>
        <name>[2Fe-2S] cluster</name>
        <dbReference type="ChEBI" id="CHEBI:190135"/>
    </ligand>
</feature>
<dbReference type="InterPro" id="IPR042096">
    <property type="entry name" value="Dihydro-acid_dehy_C"/>
</dbReference>
<keyword evidence="10 15" id="KW-0100">Branched-chain amino acid biosynthesis</keyword>
<evidence type="ECO:0000256" key="3">
    <source>
        <dbReference type="ARBA" id="ARBA00022605"/>
    </source>
</evidence>
<dbReference type="InterPro" id="IPR000581">
    <property type="entry name" value="ILV_EDD_N"/>
</dbReference>
<evidence type="ECO:0000256" key="4">
    <source>
        <dbReference type="ARBA" id="ARBA00022714"/>
    </source>
</evidence>
<evidence type="ECO:0000256" key="10">
    <source>
        <dbReference type="ARBA" id="ARBA00023304"/>
    </source>
</evidence>
<name>A0A4R1LCE8_9BACT</name>
<dbReference type="GO" id="GO:0009099">
    <property type="term" value="P:L-valine biosynthetic process"/>
    <property type="evidence" value="ECO:0007669"/>
    <property type="project" value="UniProtKB-UniRule"/>
</dbReference>
<dbReference type="Pfam" id="PF24877">
    <property type="entry name" value="ILV_EDD_C"/>
    <property type="match status" value="1"/>
</dbReference>
<gene>
    <name evidence="15" type="primary">ilvD</name>
    <name evidence="19" type="ORF">C7378_0257</name>
</gene>
<feature type="domain" description="Dihydroxy-acid/6-phosphogluconate dehydratase C-terminal" evidence="18">
    <location>
        <begin position="372"/>
        <end position="562"/>
    </location>
</feature>
<evidence type="ECO:0000259" key="17">
    <source>
        <dbReference type="Pfam" id="PF00920"/>
    </source>
</evidence>
<dbReference type="GO" id="GO:0009097">
    <property type="term" value="P:isoleucine biosynthetic process"/>
    <property type="evidence" value="ECO:0007669"/>
    <property type="project" value="UniProtKB-UniRule"/>
</dbReference>
<evidence type="ECO:0000256" key="7">
    <source>
        <dbReference type="ARBA" id="ARBA00023004"/>
    </source>
</evidence>
<dbReference type="AlphaFoldDB" id="A0A4R1LCE8"/>
<evidence type="ECO:0000256" key="12">
    <source>
        <dbReference type="ARBA" id="ARBA00029436"/>
    </source>
</evidence>
<feature type="binding site" description="via carbamate group" evidence="15">
    <location>
        <position position="134"/>
    </location>
    <ligand>
        <name>Mg(2+)</name>
        <dbReference type="ChEBI" id="CHEBI:18420"/>
    </ligand>
</feature>
<feature type="modified residue" description="N6-carboxylysine" evidence="15">
    <location>
        <position position="134"/>
    </location>
</feature>
<dbReference type="EC" id="4.2.1.9" evidence="14 15"/>
<dbReference type="SUPFAM" id="SSF143975">
    <property type="entry name" value="IlvD/EDD N-terminal domain-like"/>
    <property type="match status" value="1"/>
</dbReference>
<dbReference type="InterPro" id="IPR050165">
    <property type="entry name" value="DHAD_IlvD/Edd"/>
</dbReference>
<keyword evidence="7 15" id="KW-0408">Iron</keyword>
<dbReference type="PANTHER" id="PTHR21000">
    <property type="entry name" value="DIHYDROXY-ACID DEHYDRATASE DAD"/>
    <property type="match status" value="1"/>
</dbReference>
<feature type="domain" description="Dihydroxy-acid/6-phosphogluconate dehydratase N-terminal" evidence="17">
    <location>
        <begin position="44"/>
        <end position="360"/>
    </location>
</feature>
<comment type="catalytic activity">
    <reaction evidence="15">
        <text>(2R,3R)-2,3-dihydroxy-3-methylpentanoate = (S)-3-methyl-2-oxopentanoate + H2O</text>
        <dbReference type="Rhea" id="RHEA:27694"/>
        <dbReference type="ChEBI" id="CHEBI:15377"/>
        <dbReference type="ChEBI" id="CHEBI:35146"/>
        <dbReference type="ChEBI" id="CHEBI:49258"/>
        <dbReference type="EC" id="4.2.1.9"/>
    </reaction>
</comment>
<sequence length="565" mass="58861">MSENHGNIADKAKTNSIPLTEGNSRAAARAMLRAIGFSKEDLHKPIIGIANTWTEIGPCNFHLRTIAEAVKQGVRDAGGTPMEFNTITISDGITMGTEGMKASLVSREVIADSIELVSRGNMFDGVVAIAGCDKNMPGTVMALARLDVPSLMLYGGSIAPGHLNGKDLTVQDVFEAIGARAAGKIDDAGLEAVEASACPGAGACGGQFTANTMAMACEFLGISPIGISGVPAFSAEKHAASRAAGAMVMELARRQIKPSQIITRTSLETAIASVAASGGSTNAVLHLLAIAHEMGIPLTIEEFDRISSSTPLLCDLKPGGRYVAADYQNAGGSRLLAKRLLEGGLIQGSTLNVSGRTLAEEAAEARETAGQDVIRPLDAAIKPTGGLVILKGNIAPEGCVIKVAGHKRLEHRGPARVFDCEQDAFAAVEQGRIKPNDIVVIRYEGPRGGPGMREMLAVTAAIAGIPELSDTVALLTDGRFSGATRGLMAGHVAPEAAVGGPIAAIHEGDTIHFDIPNRKLEVDIPEQELKARLQSWKAPEPAYKRGVFRKYADSVSSASLGAVTT</sequence>
<protein>
    <recommendedName>
        <fullName evidence="14 15">Dihydroxy-acid dehydratase</fullName>
        <shortName evidence="15">DAD</shortName>
        <ecNumber evidence="14 15">4.2.1.9</ecNumber>
    </recommendedName>
</protein>
<comment type="cofactor">
    <cofactor evidence="1 15">
        <name>Mg(2+)</name>
        <dbReference type="ChEBI" id="CHEBI:18420"/>
    </cofactor>
</comment>
<evidence type="ECO:0000256" key="5">
    <source>
        <dbReference type="ARBA" id="ARBA00022723"/>
    </source>
</evidence>
<feature type="region of interest" description="Disordered" evidence="16">
    <location>
        <begin position="1"/>
        <end position="20"/>
    </location>
</feature>
<evidence type="ECO:0000256" key="11">
    <source>
        <dbReference type="ARBA" id="ARBA00029304"/>
    </source>
</evidence>
<keyword evidence="6 15" id="KW-0460">Magnesium</keyword>
<comment type="cofactor">
    <cofactor evidence="15">
        <name>[2Fe-2S] cluster</name>
        <dbReference type="ChEBI" id="CHEBI:190135"/>
    </cofactor>
    <text evidence="15">Binds 1 [2Fe-2S] cluster per subunit. This cluster acts as a Lewis acid cofactor.</text>
</comment>
<evidence type="ECO:0000256" key="1">
    <source>
        <dbReference type="ARBA" id="ARBA00001946"/>
    </source>
</evidence>
<dbReference type="InterPro" id="IPR056740">
    <property type="entry name" value="ILV_EDD_C"/>
</dbReference>
<evidence type="ECO:0000256" key="16">
    <source>
        <dbReference type="SAM" id="MobiDB-lite"/>
    </source>
</evidence>
<dbReference type="FunFam" id="3.50.30.80:FF:000001">
    <property type="entry name" value="Dihydroxy-acid dehydratase"/>
    <property type="match status" value="1"/>
</dbReference>
<evidence type="ECO:0000259" key="18">
    <source>
        <dbReference type="Pfam" id="PF24877"/>
    </source>
</evidence>
<dbReference type="InterPro" id="IPR037237">
    <property type="entry name" value="IlvD/EDD_N"/>
</dbReference>
<feature type="binding site" evidence="15">
    <location>
        <position position="133"/>
    </location>
    <ligand>
        <name>Mg(2+)</name>
        <dbReference type="ChEBI" id="CHEBI:18420"/>
    </ligand>
</feature>
<evidence type="ECO:0000256" key="9">
    <source>
        <dbReference type="ARBA" id="ARBA00023239"/>
    </source>
</evidence>
<feature type="binding site" evidence="15">
    <location>
        <position position="91"/>
    </location>
    <ligand>
        <name>Mg(2+)</name>
        <dbReference type="ChEBI" id="CHEBI:18420"/>
    </ligand>
</feature>
<dbReference type="GO" id="GO:0000287">
    <property type="term" value="F:magnesium ion binding"/>
    <property type="evidence" value="ECO:0007669"/>
    <property type="project" value="UniProtKB-UniRule"/>
</dbReference>
<keyword evidence="9 15" id="KW-0456">Lyase</keyword>
<dbReference type="Pfam" id="PF00920">
    <property type="entry name" value="ILVD_EDD_N"/>
    <property type="match status" value="1"/>
</dbReference>
<comment type="catalytic activity">
    <reaction evidence="11">
        <text>(2R)-2,3-dihydroxy-3-methylbutanoate = 3-methyl-2-oxobutanoate + H2O</text>
        <dbReference type="Rhea" id="RHEA:24809"/>
        <dbReference type="ChEBI" id="CHEBI:11851"/>
        <dbReference type="ChEBI" id="CHEBI:15377"/>
        <dbReference type="ChEBI" id="CHEBI:49072"/>
        <dbReference type="EC" id="4.2.1.9"/>
    </reaction>
    <physiologicalReaction direction="left-to-right" evidence="11">
        <dbReference type="Rhea" id="RHEA:24810"/>
    </physiologicalReaction>
</comment>
<dbReference type="UniPathway" id="UPA00049">
    <property type="reaction ID" value="UER00061"/>
</dbReference>
<keyword evidence="5 15" id="KW-0479">Metal-binding</keyword>
<dbReference type="GO" id="GO:0004160">
    <property type="term" value="F:dihydroxy-acid dehydratase activity"/>
    <property type="evidence" value="ECO:0007669"/>
    <property type="project" value="UniProtKB-UniRule"/>
</dbReference>
<comment type="caution">
    <text evidence="19">The sequence shown here is derived from an EMBL/GenBank/DDBJ whole genome shotgun (WGS) entry which is preliminary data.</text>
</comment>
<dbReference type="PROSITE" id="PS00887">
    <property type="entry name" value="ILVD_EDD_2"/>
    <property type="match status" value="1"/>
</dbReference>
<dbReference type="InterPro" id="IPR004404">
    <property type="entry name" value="DihydroxyA_deHydtase"/>
</dbReference>
<keyword evidence="20" id="KW-1185">Reference proteome</keyword>
<comment type="subunit">
    <text evidence="15">Homodimer.</text>
</comment>
<dbReference type="UniPathway" id="UPA00047">
    <property type="reaction ID" value="UER00057"/>
</dbReference>
<dbReference type="PROSITE" id="PS00886">
    <property type="entry name" value="ILVD_EDD_1"/>
    <property type="match status" value="1"/>
</dbReference>
<keyword evidence="8 15" id="KW-0411">Iron-sulfur</keyword>
<proteinExistence type="inferred from homology"/>
<dbReference type="SUPFAM" id="SSF52016">
    <property type="entry name" value="LeuD/IlvD-like"/>
    <property type="match status" value="1"/>
</dbReference>
<comment type="caution">
    <text evidence="15">Lacks conserved residue(s) required for the propagation of feature annotation.</text>
</comment>
<evidence type="ECO:0000256" key="6">
    <source>
        <dbReference type="ARBA" id="ARBA00022842"/>
    </source>
</evidence>
<evidence type="ECO:0000313" key="20">
    <source>
        <dbReference type="Proteomes" id="UP000295210"/>
    </source>
</evidence>
<dbReference type="InterPro" id="IPR020558">
    <property type="entry name" value="DiOHA_6PGluconate_deHydtase_CS"/>
</dbReference>
<dbReference type="PANTHER" id="PTHR21000:SF5">
    <property type="entry name" value="DIHYDROXY-ACID DEHYDRATASE, MITOCHONDRIAL"/>
    <property type="match status" value="1"/>
</dbReference>
<evidence type="ECO:0000256" key="2">
    <source>
        <dbReference type="ARBA" id="ARBA00006486"/>
    </source>
</evidence>
<comment type="pathway">
    <text evidence="12 15">Amino-acid biosynthesis; L-valine biosynthesis; L-valine from pyruvate: step 3/4.</text>
</comment>
<feature type="active site" description="Proton acceptor" evidence="15">
    <location>
        <position position="481"/>
    </location>
</feature>
<dbReference type="Proteomes" id="UP000295210">
    <property type="component" value="Unassembled WGS sequence"/>
</dbReference>